<reference evidence="1 2" key="1">
    <citation type="submission" date="2015-01" db="EMBL/GenBank/DDBJ databases">
        <title>Lifestyle Evolution in Cyanobacterial Symbionts of Sponges.</title>
        <authorList>
            <person name="Burgsdorf I."/>
            <person name="Slaby B.M."/>
            <person name="Handley K.M."/>
            <person name="Haber M."/>
            <person name="Blom J."/>
            <person name="Marshall C.W."/>
            <person name="Gilbert J.A."/>
            <person name="Hentschel U."/>
            <person name="Steindler L."/>
        </authorList>
    </citation>
    <scope>NUCLEOTIDE SEQUENCE [LARGE SCALE GENOMIC DNA]</scope>
    <source>
        <strain evidence="1">SP3</strain>
    </source>
</reference>
<accession>A0A0G2HKV7</accession>
<sequence length="86" mass="9567">MLAVHTVEGTVRWVALQQGTISLVEWMDDRNRHPAGPNPVQPLQCPMGQQVCLPQRRLGRSPFLYRDAGEQTHALLLTAPQLLLGS</sequence>
<comment type="caution">
    <text evidence="1">The sequence shown here is derived from an EMBL/GenBank/DDBJ whole genome shotgun (WGS) entry which is preliminary data.</text>
</comment>
<dbReference type="EMBL" id="JXQG01000029">
    <property type="protein sequence ID" value="KKZ12086.1"/>
    <property type="molecule type" value="Genomic_DNA"/>
</dbReference>
<dbReference type="PATRIC" id="fig|1604020.3.peg.789"/>
<evidence type="ECO:0000313" key="1">
    <source>
        <dbReference type="EMBL" id="KKZ12086.1"/>
    </source>
</evidence>
<dbReference type="Proteomes" id="UP000035067">
    <property type="component" value="Unassembled WGS sequence"/>
</dbReference>
<organism evidence="1 2">
    <name type="scientific">Candidatus Synechococcus spongiarum SP3</name>
    <dbReference type="NCBI Taxonomy" id="1604020"/>
    <lineage>
        <taxon>Bacteria</taxon>
        <taxon>Bacillati</taxon>
        <taxon>Cyanobacteriota</taxon>
        <taxon>Cyanophyceae</taxon>
        <taxon>Synechococcales</taxon>
        <taxon>Synechococcaceae</taxon>
        <taxon>Synechococcus</taxon>
    </lineage>
</organism>
<gene>
    <name evidence="1" type="ORF">TE42_05740</name>
</gene>
<dbReference type="AlphaFoldDB" id="A0A0G2HKV7"/>
<proteinExistence type="predicted"/>
<protein>
    <submittedName>
        <fullName evidence="1">Uncharacterized protein</fullName>
    </submittedName>
</protein>
<name>A0A0G2HKV7_9SYNE</name>
<evidence type="ECO:0000313" key="2">
    <source>
        <dbReference type="Proteomes" id="UP000035067"/>
    </source>
</evidence>